<protein>
    <submittedName>
        <fullName evidence="1">Uncharacterized protein</fullName>
    </submittedName>
</protein>
<name>A0A6L9XTS9_9MICO</name>
<evidence type="ECO:0000313" key="2">
    <source>
        <dbReference type="Proteomes" id="UP000474967"/>
    </source>
</evidence>
<reference evidence="1 2" key="1">
    <citation type="journal article" date="2014" name="J. Microbiol.">
        <title>Diaminobutyricibacter tongyongensis gen. nov., sp. nov. and Homoserinibacter gongjuensis gen. nov., sp. nov. belong to the family Microbacteriaceae.</title>
        <authorList>
            <person name="Kim S.J."/>
            <person name="Ahn J.H."/>
            <person name="Weon H.Y."/>
            <person name="Hamada M."/>
            <person name="Suzuki K."/>
            <person name="Kwon S.W."/>
        </authorList>
    </citation>
    <scope>NUCLEOTIDE SEQUENCE [LARGE SCALE GENOMIC DNA]</scope>
    <source>
        <strain evidence="1 2">NBRC 108724</strain>
    </source>
</reference>
<accession>A0A6L9XTS9</accession>
<evidence type="ECO:0000313" key="1">
    <source>
        <dbReference type="EMBL" id="NEN04716.1"/>
    </source>
</evidence>
<sequence>MSDQSSAHESVRGPLLASFAPPGVGVRVGFSPVNTSWPFPRAFDIYENGILVRSLGTSAWIPRGAIQSIRRGPGYVRIKWELGGGTCSATASNWFRIGRIKRALEDAGYVLEG</sequence>
<gene>
    <name evidence="1" type="ORF">G3T36_02425</name>
</gene>
<keyword evidence="2" id="KW-1185">Reference proteome</keyword>
<proteinExistence type="predicted"/>
<dbReference type="RefSeq" id="WP_163287816.1">
    <property type="nucleotide sequence ID" value="NZ_JAAGWY010000001.1"/>
</dbReference>
<organism evidence="1 2">
    <name type="scientific">Leifsonia tongyongensis</name>
    <dbReference type="NCBI Taxonomy" id="1268043"/>
    <lineage>
        <taxon>Bacteria</taxon>
        <taxon>Bacillati</taxon>
        <taxon>Actinomycetota</taxon>
        <taxon>Actinomycetes</taxon>
        <taxon>Micrococcales</taxon>
        <taxon>Microbacteriaceae</taxon>
        <taxon>Leifsonia</taxon>
    </lineage>
</organism>
<dbReference type="Proteomes" id="UP000474967">
    <property type="component" value="Unassembled WGS sequence"/>
</dbReference>
<comment type="caution">
    <text evidence="1">The sequence shown here is derived from an EMBL/GenBank/DDBJ whole genome shotgun (WGS) entry which is preliminary data.</text>
</comment>
<dbReference type="EMBL" id="JAAGWY010000001">
    <property type="protein sequence ID" value="NEN04716.1"/>
    <property type="molecule type" value="Genomic_DNA"/>
</dbReference>
<dbReference type="AlphaFoldDB" id="A0A6L9XTS9"/>